<dbReference type="PANTHER" id="PTHR42928">
    <property type="entry name" value="TRICARBOXYLATE-BINDING PROTEIN"/>
    <property type="match status" value="1"/>
</dbReference>
<evidence type="ECO:0000313" key="4">
    <source>
        <dbReference type="Proteomes" id="UP000297564"/>
    </source>
</evidence>
<proteinExistence type="inferred from homology"/>
<feature type="chain" id="PRO_5021222166" evidence="2">
    <location>
        <begin position="19"/>
        <end position="325"/>
    </location>
</feature>
<name>A0A4Z0BN40_9BURK</name>
<feature type="signal peptide" evidence="2">
    <location>
        <begin position="1"/>
        <end position="18"/>
    </location>
</feature>
<dbReference type="PANTHER" id="PTHR42928:SF5">
    <property type="entry name" value="BLR1237 PROTEIN"/>
    <property type="match status" value="1"/>
</dbReference>
<comment type="similarity">
    <text evidence="1">Belongs to the UPF0065 (bug) family.</text>
</comment>
<dbReference type="CDD" id="cd13578">
    <property type="entry name" value="PBP2_Bug27"/>
    <property type="match status" value="1"/>
</dbReference>
<accession>A0A4Z0BN40</accession>
<dbReference type="Proteomes" id="UP000297564">
    <property type="component" value="Unassembled WGS sequence"/>
</dbReference>
<dbReference type="SUPFAM" id="SSF53850">
    <property type="entry name" value="Periplasmic binding protein-like II"/>
    <property type="match status" value="1"/>
</dbReference>
<evidence type="ECO:0000256" key="2">
    <source>
        <dbReference type="SAM" id="SignalP"/>
    </source>
</evidence>
<reference evidence="3 4" key="1">
    <citation type="submission" date="2019-03" db="EMBL/GenBank/DDBJ databases">
        <title>Ramlibacter rhizophilus CCTCC AB2015357, whole genome shotgun sequence.</title>
        <authorList>
            <person name="Zhang X."/>
            <person name="Feng G."/>
            <person name="Zhu H."/>
        </authorList>
    </citation>
    <scope>NUCLEOTIDE SEQUENCE [LARGE SCALE GENOMIC DNA]</scope>
    <source>
        <strain evidence="3 4">CCTCC AB2015357</strain>
    </source>
</reference>
<dbReference type="OrthoDB" id="8839277at2"/>
<evidence type="ECO:0000256" key="1">
    <source>
        <dbReference type="ARBA" id="ARBA00006987"/>
    </source>
</evidence>
<protein>
    <submittedName>
        <fullName evidence="3">Tripartite tricarboxylate transporter substrate binding protein</fullName>
    </submittedName>
</protein>
<dbReference type="Gene3D" id="3.40.190.150">
    <property type="entry name" value="Bordetella uptake gene, domain 1"/>
    <property type="match status" value="1"/>
</dbReference>
<dbReference type="PIRSF" id="PIRSF017082">
    <property type="entry name" value="YflP"/>
    <property type="match status" value="1"/>
</dbReference>
<dbReference type="AlphaFoldDB" id="A0A4Z0BN40"/>
<keyword evidence="4" id="KW-1185">Reference proteome</keyword>
<evidence type="ECO:0000313" key="3">
    <source>
        <dbReference type="EMBL" id="TFY99839.1"/>
    </source>
</evidence>
<dbReference type="Gene3D" id="3.40.190.10">
    <property type="entry name" value="Periplasmic binding protein-like II"/>
    <property type="match status" value="1"/>
</dbReference>
<dbReference type="InterPro" id="IPR005064">
    <property type="entry name" value="BUG"/>
</dbReference>
<dbReference type="RefSeq" id="WP_135285382.1">
    <property type="nucleotide sequence ID" value="NZ_SMLL01000004.1"/>
</dbReference>
<keyword evidence="2" id="KW-0732">Signal</keyword>
<comment type="caution">
    <text evidence="3">The sequence shown here is derived from an EMBL/GenBank/DDBJ whole genome shotgun (WGS) entry which is preliminary data.</text>
</comment>
<dbReference type="InterPro" id="IPR042100">
    <property type="entry name" value="Bug_dom1"/>
</dbReference>
<gene>
    <name evidence="3" type="ORF">EZ242_11945</name>
</gene>
<organism evidence="3 4">
    <name type="scientific">Ramlibacter rhizophilus</name>
    <dbReference type="NCBI Taxonomy" id="1781167"/>
    <lineage>
        <taxon>Bacteria</taxon>
        <taxon>Pseudomonadati</taxon>
        <taxon>Pseudomonadota</taxon>
        <taxon>Betaproteobacteria</taxon>
        <taxon>Burkholderiales</taxon>
        <taxon>Comamonadaceae</taxon>
        <taxon>Ramlibacter</taxon>
    </lineage>
</organism>
<dbReference type="Pfam" id="PF03401">
    <property type="entry name" value="TctC"/>
    <property type="match status" value="1"/>
</dbReference>
<dbReference type="EMBL" id="SMLL01000004">
    <property type="protein sequence ID" value="TFY99839.1"/>
    <property type="molecule type" value="Genomic_DNA"/>
</dbReference>
<sequence>MHINKRRLLQLLATAAFAAPVLAPAQEAFPSRPVRIVVGFPAGSSTDVAARVLAQRLGEASGQQFVVENKPGASSNIAARTVASAPADGYTLFMGTIANTINASLLPNNSVDISREFMPVAMVGSVPNVLVAHPSLGVETVQQLIDKAKAEPNRITYASSGNGTSPHLSGELFSHMAGVRMLHVPYKGSSPAVVDLLAGQVNTMFAPASTALPHIRAGKLKALASTGPKRSDFAPELPTVEELGLKGFETSVWFGLNAPLGTPPQVVERLRTLVHAAQDDAQVQSQLKAQGIELVKAGPKEYGERIQQETDKWARVIKLANVKPE</sequence>